<dbReference type="EMBL" id="MU863630">
    <property type="protein sequence ID" value="KAK4102712.1"/>
    <property type="molecule type" value="Genomic_DNA"/>
</dbReference>
<accession>A0AAN6Q8K5</accession>
<reference evidence="2" key="1">
    <citation type="journal article" date="2023" name="Mol. Phylogenet. Evol.">
        <title>Genome-scale phylogeny and comparative genomics of the fungal order Sordariales.</title>
        <authorList>
            <person name="Hensen N."/>
            <person name="Bonometti L."/>
            <person name="Westerberg I."/>
            <person name="Brannstrom I.O."/>
            <person name="Guillou S."/>
            <person name="Cros-Aarteil S."/>
            <person name="Calhoun S."/>
            <person name="Haridas S."/>
            <person name="Kuo A."/>
            <person name="Mondo S."/>
            <person name="Pangilinan J."/>
            <person name="Riley R."/>
            <person name="LaButti K."/>
            <person name="Andreopoulos B."/>
            <person name="Lipzen A."/>
            <person name="Chen C."/>
            <person name="Yan M."/>
            <person name="Daum C."/>
            <person name="Ng V."/>
            <person name="Clum A."/>
            <person name="Steindorff A."/>
            <person name="Ohm R.A."/>
            <person name="Martin F."/>
            <person name="Silar P."/>
            <person name="Natvig D.O."/>
            <person name="Lalanne C."/>
            <person name="Gautier V."/>
            <person name="Ament-Velasquez S.L."/>
            <person name="Kruys A."/>
            <person name="Hutchinson M.I."/>
            <person name="Powell A.J."/>
            <person name="Barry K."/>
            <person name="Miller A.N."/>
            <person name="Grigoriev I.V."/>
            <person name="Debuchy R."/>
            <person name="Gladieux P."/>
            <person name="Hiltunen Thoren M."/>
            <person name="Johannesson H."/>
        </authorList>
    </citation>
    <scope>NUCLEOTIDE SEQUENCE</scope>
    <source>
        <strain evidence="2">CBS 757.83</strain>
    </source>
</reference>
<sequence>MEFHTLVLFFRPRQDPKDLACTAHARRTVAGAVTHFSYPSKAPFLVLRLRVVQDHKRAATMRGPSIFGYMTSATALLGCVPGAVSYRNHLWASFRQSILDKATSVEEDDRRVSYQNIEPREQQSDPPYGWRPPPFTDVTSSSSSPSSLESSTSAWDGEIIRPLSEHHLLKHIFLILGWLWDLAFHGLRHLIFSKRQHFVQCGLCNHQ</sequence>
<feature type="compositionally biased region" description="Basic and acidic residues" evidence="1">
    <location>
        <begin position="110"/>
        <end position="123"/>
    </location>
</feature>
<protein>
    <submittedName>
        <fullName evidence="2">Uncharacterized protein</fullName>
    </submittedName>
</protein>
<evidence type="ECO:0000313" key="2">
    <source>
        <dbReference type="EMBL" id="KAK4102712.1"/>
    </source>
</evidence>
<proteinExistence type="predicted"/>
<evidence type="ECO:0000313" key="3">
    <source>
        <dbReference type="Proteomes" id="UP001305647"/>
    </source>
</evidence>
<evidence type="ECO:0000256" key="1">
    <source>
        <dbReference type="SAM" id="MobiDB-lite"/>
    </source>
</evidence>
<dbReference type="AlphaFoldDB" id="A0AAN6Q8K5"/>
<organism evidence="2 3">
    <name type="scientific">Parathielavia hyrcaniae</name>
    <dbReference type="NCBI Taxonomy" id="113614"/>
    <lineage>
        <taxon>Eukaryota</taxon>
        <taxon>Fungi</taxon>
        <taxon>Dikarya</taxon>
        <taxon>Ascomycota</taxon>
        <taxon>Pezizomycotina</taxon>
        <taxon>Sordariomycetes</taxon>
        <taxon>Sordariomycetidae</taxon>
        <taxon>Sordariales</taxon>
        <taxon>Chaetomiaceae</taxon>
        <taxon>Parathielavia</taxon>
    </lineage>
</organism>
<keyword evidence="3" id="KW-1185">Reference proteome</keyword>
<feature type="region of interest" description="Disordered" evidence="1">
    <location>
        <begin position="110"/>
        <end position="149"/>
    </location>
</feature>
<name>A0AAN6Q8K5_9PEZI</name>
<feature type="compositionally biased region" description="Low complexity" evidence="1">
    <location>
        <begin position="140"/>
        <end position="149"/>
    </location>
</feature>
<dbReference type="Proteomes" id="UP001305647">
    <property type="component" value="Unassembled WGS sequence"/>
</dbReference>
<comment type="caution">
    <text evidence="2">The sequence shown here is derived from an EMBL/GenBank/DDBJ whole genome shotgun (WGS) entry which is preliminary data.</text>
</comment>
<gene>
    <name evidence="2" type="ORF">N658DRAFT_484972</name>
</gene>
<reference evidence="2" key="2">
    <citation type="submission" date="2023-05" db="EMBL/GenBank/DDBJ databases">
        <authorList>
            <consortium name="Lawrence Berkeley National Laboratory"/>
            <person name="Steindorff A."/>
            <person name="Hensen N."/>
            <person name="Bonometti L."/>
            <person name="Westerberg I."/>
            <person name="Brannstrom I.O."/>
            <person name="Guillou S."/>
            <person name="Cros-Aarteil S."/>
            <person name="Calhoun S."/>
            <person name="Haridas S."/>
            <person name="Kuo A."/>
            <person name="Mondo S."/>
            <person name="Pangilinan J."/>
            <person name="Riley R."/>
            <person name="Labutti K."/>
            <person name="Andreopoulos B."/>
            <person name="Lipzen A."/>
            <person name="Chen C."/>
            <person name="Yanf M."/>
            <person name="Daum C."/>
            <person name="Ng V."/>
            <person name="Clum A."/>
            <person name="Ohm R."/>
            <person name="Martin F."/>
            <person name="Silar P."/>
            <person name="Natvig D."/>
            <person name="Lalanne C."/>
            <person name="Gautier V."/>
            <person name="Ament-Velasquez S.L."/>
            <person name="Kruys A."/>
            <person name="Hutchinson M.I."/>
            <person name="Powell A.J."/>
            <person name="Barry K."/>
            <person name="Miller A.N."/>
            <person name="Grigoriev I.V."/>
            <person name="Debuchy R."/>
            <person name="Gladieux P."/>
            <person name="Thoren M.H."/>
            <person name="Johannesson H."/>
        </authorList>
    </citation>
    <scope>NUCLEOTIDE SEQUENCE</scope>
    <source>
        <strain evidence="2">CBS 757.83</strain>
    </source>
</reference>